<protein>
    <recommendedName>
        <fullName evidence="4">Isoaspartyl peptidase</fullName>
    </recommendedName>
</protein>
<dbReference type="Gene3D" id="3.60.20.30">
    <property type="entry name" value="(Glycosyl)asparaginase"/>
    <property type="match status" value="1"/>
</dbReference>
<feature type="active site" description="Nucleophile" evidence="5">
    <location>
        <position position="185"/>
    </location>
</feature>
<reference evidence="10" key="1">
    <citation type="journal article" date="2023" name="Int. J. Syst. Evol. Microbiol.">
        <title>Mesoterricola silvestris gen. nov., sp. nov., Mesoterricola sediminis sp. nov., Geothrix oryzae sp. nov., Geothrix edaphica sp. nov., Geothrix rubra sp. nov., and Geothrix limicola sp. nov., six novel members of Acidobacteriota isolated from soils.</title>
        <authorList>
            <person name="Itoh H."/>
            <person name="Sugisawa Y."/>
            <person name="Mise K."/>
            <person name="Xu Z."/>
            <person name="Kuniyasu M."/>
            <person name="Ushijima N."/>
            <person name="Kawano K."/>
            <person name="Kobayashi E."/>
            <person name="Shiratori Y."/>
            <person name="Masuda Y."/>
            <person name="Senoo K."/>
        </authorList>
    </citation>
    <scope>NUCLEOTIDE SEQUENCE [LARGE SCALE GENOMIC DNA]</scope>
    <source>
        <strain evidence="10">W79</strain>
    </source>
</reference>
<dbReference type="InterPro" id="IPR029055">
    <property type="entry name" value="Ntn_hydrolases_N"/>
</dbReference>
<evidence type="ECO:0000256" key="5">
    <source>
        <dbReference type="PIRSR" id="PIRSR600246-1"/>
    </source>
</evidence>
<dbReference type="Pfam" id="PF01112">
    <property type="entry name" value="Asparaginase_2"/>
    <property type="match status" value="1"/>
</dbReference>
<dbReference type="PANTHER" id="PTHR10188:SF6">
    <property type="entry name" value="N(4)-(BETA-N-ACETYLGLUCOSAMINYL)-L-ASPARAGINASE"/>
    <property type="match status" value="1"/>
</dbReference>
<evidence type="ECO:0000256" key="4">
    <source>
        <dbReference type="ARBA" id="ARBA00069124"/>
    </source>
</evidence>
<feature type="signal peptide" evidence="8">
    <location>
        <begin position="1"/>
        <end position="23"/>
    </location>
</feature>
<name>A0AA48GYF1_9BACT</name>
<dbReference type="Proteomes" id="UP001238179">
    <property type="component" value="Chromosome"/>
</dbReference>
<dbReference type="EMBL" id="AP027080">
    <property type="protein sequence ID" value="BDU72658.1"/>
    <property type="molecule type" value="Genomic_DNA"/>
</dbReference>
<evidence type="ECO:0000313" key="9">
    <source>
        <dbReference type="EMBL" id="BDU72658.1"/>
    </source>
</evidence>
<dbReference type="GO" id="GO:0016811">
    <property type="term" value="F:hydrolase activity, acting on carbon-nitrogen (but not peptide) bonds, in linear amides"/>
    <property type="evidence" value="ECO:0007669"/>
    <property type="project" value="UniProtKB-ARBA"/>
</dbReference>
<feature type="binding site" evidence="6">
    <location>
        <begin position="236"/>
        <end position="239"/>
    </location>
    <ligand>
        <name>substrate</name>
    </ligand>
</feature>
<feature type="site" description="Cleavage; by autolysis" evidence="7">
    <location>
        <begin position="184"/>
        <end position="185"/>
    </location>
</feature>
<feature type="binding site" evidence="6">
    <location>
        <begin position="213"/>
        <end position="216"/>
    </location>
    <ligand>
        <name>substrate</name>
    </ligand>
</feature>
<gene>
    <name evidence="9" type="primary">ansA</name>
    <name evidence="9" type="ORF">METEAL_18320</name>
</gene>
<sequence length="321" mass="33201">MFRSLLLLLAALCAHGAAPFGLAVHGGAGNVTAARIGPEAEKAYRAGLEKALAAGYAILEKGGAALDAVEAAVRSMEENPLFNAGVGATITRDGTHELDAAIMDGRTLKAGSVAGIQHVKSPVGLARLVMERTPHVMLIGEGAEAFARAQGLEPVPNTYFRTPRQWETFLKLKASEKARPTTKDTVGAVALDRHGDLASATSTGGMLDKLPGRVGDAPLIGVGTYADNRTCAVSCTGWGEFFIRAVVAYDVSARMAYQGAPLDKAARAALDAALKLGGEGGLIALDAAGHVTQPFNTPGMFRGFRFSDGRASVALFGEGAL</sequence>
<evidence type="ECO:0000256" key="3">
    <source>
        <dbReference type="ARBA" id="ARBA00022813"/>
    </source>
</evidence>
<feature type="chain" id="PRO_5041371360" description="Isoaspartyl peptidase" evidence="8">
    <location>
        <begin position="24"/>
        <end position="321"/>
    </location>
</feature>
<proteinExistence type="predicted"/>
<keyword evidence="3" id="KW-0068">Autocatalytic cleavage</keyword>
<dbReference type="GO" id="GO:0006508">
    <property type="term" value="P:proteolysis"/>
    <property type="evidence" value="ECO:0007669"/>
    <property type="project" value="UniProtKB-KW"/>
</dbReference>
<dbReference type="InterPro" id="IPR000246">
    <property type="entry name" value="Peptidase_T2"/>
</dbReference>
<dbReference type="FunFam" id="3.60.20.30:FF:000001">
    <property type="entry name" value="Isoaspartyl peptidase/L-asparaginase"/>
    <property type="match status" value="1"/>
</dbReference>
<evidence type="ECO:0000256" key="2">
    <source>
        <dbReference type="ARBA" id="ARBA00022801"/>
    </source>
</evidence>
<organism evidence="9 10">
    <name type="scientific">Mesoterricola silvestris</name>
    <dbReference type="NCBI Taxonomy" id="2927979"/>
    <lineage>
        <taxon>Bacteria</taxon>
        <taxon>Pseudomonadati</taxon>
        <taxon>Acidobacteriota</taxon>
        <taxon>Holophagae</taxon>
        <taxon>Holophagales</taxon>
        <taxon>Holophagaceae</taxon>
        <taxon>Mesoterricola</taxon>
    </lineage>
</organism>
<evidence type="ECO:0000256" key="1">
    <source>
        <dbReference type="ARBA" id="ARBA00022670"/>
    </source>
</evidence>
<dbReference type="PANTHER" id="PTHR10188">
    <property type="entry name" value="L-ASPARAGINASE"/>
    <property type="match status" value="1"/>
</dbReference>
<evidence type="ECO:0000256" key="6">
    <source>
        <dbReference type="PIRSR" id="PIRSR600246-2"/>
    </source>
</evidence>
<keyword evidence="1" id="KW-0645">Protease</keyword>
<keyword evidence="2" id="KW-0378">Hydrolase</keyword>
<dbReference type="AlphaFoldDB" id="A0AA48GYF1"/>
<dbReference type="GO" id="GO:0008233">
    <property type="term" value="F:peptidase activity"/>
    <property type="evidence" value="ECO:0007669"/>
    <property type="project" value="UniProtKB-KW"/>
</dbReference>
<evidence type="ECO:0000313" key="10">
    <source>
        <dbReference type="Proteomes" id="UP001238179"/>
    </source>
</evidence>
<dbReference type="SUPFAM" id="SSF56235">
    <property type="entry name" value="N-terminal nucleophile aminohydrolases (Ntn hydrolases)"/>
    <property type="match status" value="1"/>
</dbReference>
<keyword evidence="10" id="KW-1185">Reference proteome</keyword>
<dbReference type="RefSeq" id="WP_316415569.1">
    <property type="nucleotide sequence ID" value="NZ_AP027080.1"/>
</dbReference>
<keyword evidence="8" id="KW-0732">Signal</keyword>
<accession>A0AA48GYF1</accession>
<dbReference type="CDD" id="cd04701">
    <property type="entry name" value="Asparaginase_2"/>
    <property type="match status" value="1"/>
</dbReference>
<evidence type="ECO:0000256" key="7">
    <source>
        <dbReference type="PIRSR" id="PIRSR600246-3"/>
    </source>
</evidence>
<evidence type="ECO:0000256" key="8">
    <source>
        <dbReference type="SAM" id="SignalP"/>
    </source>
</evidence>
<dbReference type="KEGG" id="msil:METEAL_18320"/>